<feature type="compositionally biased region" description="Low complexity" evidence="6">
    <location>
        <begin position="206"/>
        <end position="220"/>
    </location>
</feature>
<name>A0AAD2CWB6_9STRA</name>
<keyword evidence="1 5" id="KW-0349">Heme</keyword>
<dbReference type="PANTHER" id="PTHR19359:SF95">
    <property type="entry name" value="CYTOCHROME B5 TYPE B"/>
    <property type="match status" value="1"/>
</dbReference>
<organism evidence="8 9">
    <name type="scientific">Cylindrotheca closterium</name>
    <dbReference type="NCBI Taxonomy" id="2856"/>
    <lineage>
        <taxon>Eukaryota</taxon>
        <taxon>Sar</taxon>
        <taxon>Stramenopiles</taxon>
        <taxon>Ochrophyta</taxon>
        <taxon>Bacillariophyta</taxon>
        <taxon>Bacillariophyceae</taxon>
        <taxon>Bacillariophycidae</taxon>
        <taxon>Bacillariales</taxon>
        <taxon>Bacillariaceae</taxon>
        <taxon>Cylindrotheca</taxon>
    </lineage>
</organism>
<feature type="compositionally biased region" description="Low complexity" evidence="6">
    <location>
        <begin position="227"/>
        <end position="238"/>
    </location>
</feature>
<evidence type="ECO:0000313" key="9">
    <source>
        <dbReference type="Proteomes" id="UP001295423"/>
    </source>
</evidence>
<dbReference type="PROSITE" id="PS00191">
    <property type="entry name" value="CYTOCHROME_B5_1"/>
    <property type="match status" value="1"/>
</dbReference>
<keyword evidence="5" id="KW-0812">Transmembrane</keyword>
<dbReference type="SUPFAM" id="SSF55856">
    <property type="entry name" value="Cytochrome b5-like heme/steroid binding domain"/>
    <property type="match status" value="2"/>
</dbReference>
<dbReference type="InterPro" id="IPR036400">
    <property type="entry name" value="Cyt_B5-like_heme/steroid_sf"/>
</dbReference>
<dbReference type="EMBL" id="CAKOGP040000779">
    <property type="protein sequence ID" value="CAJ1939049.1"/>
    <property type="molecule type" value="Genomic_DNA"/>
</dbReference>
<feature type="region of interest" description="Disordered" evidence="6">
    <location>
        <begin position="1"/>
        <end position="31"/>
    </location>
</feature>
<feature type="transmembrane region" description="Helical" evidence="5">
    <location>
        <begin position="48"/>
        <end position="73"/>
    </location>
</feature>
<dbReference type="PANTHER" id="PTHR19359">
    <property type="entry name" value="CYTOCHROME B5"/>
    <property type="match status" value="1"/>
</dbReference>
<evidence type="ECO:0000256" key="1">
    <source>
        <dbReference type="ARBA" id="ARBA00022617"/>
    </source>
</evidence>
<dbReference type="Pfam" id="PF00173">
    <property type="entry name" value="Cyt-b5"/>
    <property type="match status" value="2"/>
</dbReference>
<feature type="region of interest" description="Disordered" evidence="6">
    <location>
        <begin position="169"/>
        <end position="278"/>
    </location>
</feature>
<gene>
    <name evidence="8" type="ORF">CYCCA115_LOCUS6399</name>
</gene>
<proteinExistence type="inferred from homology"/>
<dbReference type="AlphaFoldDB" id="A0AAD2CWB6"/>
<evidence type="ECO:0000256" key="6">
    <source>
        <dbReference type="SAM" id="MobiDB-lite"/>
    </source>
</evidence>
<comment type="similarity">
    <text evidence="4 5">Belongs to the cytochrome b5 family.</text>
</comment>
<evidence type="ECO:0000256" key="3">
    <source>
        <dbReference type="ARBA" id="ARBA00023004"/>
    </source>
</evidence>
<evidence type="ECO:0000256" key="2">
    <source>
        <dbReference type="ARBA" id="ARBA00022723"/>
    </source>
</evidence>
<feature type="compositionally biased region" description="Pro residues" evidence="6">
    <location>
        <begin position="239"/>
        <end position="273"/>
    </location>
</feature>
<dbReference type="PROSITE" id="PS50255">
    <property type="entry name" value="CYTOCHROME_B5_2"/>
    <property type="match status" value="2"/>
</dbReference>
<reference evidence="8" key="1">
    <citation type="submission" date="2023-08" db="EMBL/GenBank/DDBJ databases">
        <authorList>
            <person name="Audoor S."/>
            <person name="Bilcke G."/>
        </authorList>
    </citation>
    <scope>NUCLEOTIDE SEQUENCE</scope>
</reference>
<dbReference type="InterPro" id="IPR018506">
    <property type="entry name" value="Cyt_B5_heme-BS"/>
</dbReference>
<feature type="compositionally biased region" description="Low complexity" evidence="6">
    <location>
        <begin position="169"/>
        <end position="186"/>
    </location>
</feature>
<keyword evidence="2 5" id="KW-0479">Metal-binding</keyword>
<evidence type="ECO:0000313" key="8">
    <source>
        <dbReference type="EMBL" id="CAJ1939049.1"/>
    </source>
</evidence>
<protein>
    <recommendedName>
        <fullName evidence="7">Cytochrome b5 heme-binding domain-containing protein</fullName>
    </recommendedName>
</protein>
<dbReference type="Proteomes" id="UP001295423">
    <property type="component" value="Unassembled WGS sequence"/>
</dbReference>
<evidence type="ECO:0000259" key="7">
    <source>
        <dbReference type="PROSITE" id="PS50255"/>
    </source>
</evidence>
<evidence type="ECO:0000256" key="5">
    <source>
        <dbReference type="RuleBase" id="RU362121"/>
    </source>
</evidence>
<dbReference type="GO" id="GO:0016020">
    <property type="term" value="C:membrane"/>
    <property type="evidence" value="ECO:0007669"/>
    <property type="project" value="TreeGrafter"/>
</dbReference>
<dbReference type="SMART" id="SM01117">
    <property type="entry name" value="Cyt-b5"/>
    <property type="match status" value="2"/>
</dbReference>
<sequence length="377" mass="41371">MKASKGRRHRDEEMASSRKSSHRHVPRSVRRPLFEEDMQDFQRRKRPVYARLIALMLGMVTLVAAGFGAYFFLEKDEIVLQKGKSQHDNFQGVVAMETIVEHTQPEDCWMSIHGKVYDMTEYAPVHPGPPSLITNHCGTDATNAYDIFHSISLLPIVNEYLLGTLEEITTSPPTSSPSSVPSMVPTTSPPSRSPTASPSTSPPTRSPTISPSAAPSMRPTTPRPTEPEATPFPTSSPSTSPPTKTPTPPPTMRPTPSPTRPPTPSPTNRPTPRPTDQGCTMEFYTMSDVAQHPNSGSCWYALYGVVFDFTNYIDRHPGGRRTALAGCGIDSKSAYESESGHNRNLLRRYSSYIIGRVGTTRTTGTVPCNEVDLVAVN</sequence>
<dbReference type="InterPro" id="IPR050668">
    <property type="entry name" value="Cytochrome_b5"/>
</dbReference>
<accession>A0AAD2CWB6</accession>
<dbReference type="GO" id="GO:0046872">
    <property type="term" value="F:metal ion binding"/>
    <property type="evidence" value="ECO:0007669"/>
    <property type="project" value="UniProtKB-UniRule"/>
</dbReference>
<dbReference type="GO" id="GO:0020037">
    <property type="term" value="F:heme binding"/>
    <property type="evidence" value="ECO:0007669"/>
    <property type="project" value="UniProtKB-UniRule"/>
</dbReference>
<keyword evidence="3 5" id="KW-0408">Iron</keyword>
<comment type="caution">
    <text evidence="8">The sequence shown here is derived from an EMBL/GenBank/DDBJ whole genome shotgun (WGS) entry which is preliminary data.</text>
</comment>
<dbReference type="InterPro" id="IPR001199">
    <property type="entry name" value="Cyt_B5-like_heme/steroid-bd"/>
</dbReference>
<feature type="compositionally biased region" description="Basic residues" evidence="6">
    <location>
        <begin position="19"/>
        <end position="30"/>
    </location>
</feature>
<keyword evidence="5" id="KW-1133">Transmembrane helix</keyword>
<dbReference type="Gene3D" id="3.10.120.10">
    <property type="entry name" value="Cytochrome b5-like heme/steroid binding domain"/>
    <property type="match status" value="2"/>
</dbReference>
<keyword evidence="9" id="KW-1185">Reference proteome</keyword>
<feature type="domain" description="Cytochrome b5 heme-binding" evidence="7">
    <location>
        <begin position="281"/>
        <end position="358"/>
    </location>
</feature>
<keyword evidence="5" id="KW-0472">Membrane</keyword>
<evidence type="ECO:0000256" key="4">
    <source>
        <dbReference type="ARBA" id="ARBA00038168"/>
    </source>
</evidence>
<feature type="domain" description="Cytochrome b5 heme-binding" evidence="7">
    <location>
        <begin position="91"/>
        <end position="166"/>
    </location>
</feature>